<dbReference type="Proteomes" id="UP001162741">
    <property type="component" value="Chromosome"/>
</dbReference>
<feature type="domain" description="TonB-dependent receptor plug" evidence="8">
    <location>
        <begin position="213"/>
        <end position="290"/>
    </location>
</feature>
<dbReference type="PROSITE" id="PS52016">
    <property type="entry name" value="TONB_DEPENDENT_REC_3"/>
    <property type="match status" value="1"/>
</dbReference>
<dbReference type="SUPFAM" id="SSF49464">
    <property type="entry name" value="Carboxypeptidase regulatory domain-like"/>
    <property type="match status" value="1"/>
</dbReference>
<dbReference type="InterPro" id="IPR039426">
    <property type="entry name" value="TonB-dep_rcpt-like"/>
</dbReference>
<evidence type="ECO:0000256" key="1">
    <source>
        <dbReference type="ARBA" id="ARBA00004571"/>
    </source>
</evidence>
<keyword evidence="9" id="KW-0675">Receptor</keyword>
<accession>A0ABY6J5T2</accession>
<comment type="subcellular location">
    <subcellularLocation>
        <location evidence="1 7">Cell outer membrane</location>
        <topology evidence="1 7">Multi-pass membrane protein</topology>
    </subcellularLocation>
</comment>
<dbReference type="InterPro" id="IPR036942">
    <property type="entry name" value="Beta-barrel_TonB_sf"/>
</dbReference>
<dbReference type="Gene3D" id="2.40.170.20">
    <property type="entry name" value="TonB-dependent receptor, beta-barrel domain"/>
    <property type="match status" value="1"/>
</dbReference>
<evidence type="ECO:0000259" key="8">
    <source>
        <dbReference type="Pfam" id="PF07715"/>
    </source>
</evidence>
<keyword evidence="2 7" id="KW-0813">Transport</keyword>
<keyword evidence="4 7" id="KW-0812">Transmembrane</keyword>
<evidence type="ECO:0000256" key="7">
    <source>
        <dbReference type="PROSITE-ProRule" id="PRU01360"/>
    </source>
</evidence>
<keyword evidence="3 7" id="KW-1134">Transmembrane beta strand</keyword>
<gene>
    <name evidence="9" type="ORF">MKQ68_08045</name>
</gene>
<dbReference type="RefSeq" id="WP_264282847.1">
    <property type="nucleotide sequence ID" value="NZ_CP107006.1"/>
</dbReference>
<reference evidence="9" key="1">
    <citation type="submission" date="2022-10" db="EMBL/GenBank/DDBJ databases">
        <title>Chitinophaga sp. nov., isolated from soil.</title>
        <authorList>
            <person name="Jeon C.O."/>
        </authorList>
    </citation>
    <scope>NUCLEOTIDE SEQUENCE</scope>
    <source>
        <strain evidence="9">R8</strain>
    </source>
</reference>
<evidence type="ECO:0000256" key="5">
    <source>
        <dbReference type="ARBA" id="ARBA00023136"/>
    </source>
</evidence>
<protein>
    <submittedName>
        <fullName evidence="9">TonB-dependent receptor</fullName>
    </submittedName>
</protein>
<evidence type="ECO:0000313" key="9">
    <source>
        <dbReference type="EMBL" id="UYQ95044.1"/>
    </source>
</evidence>
<dbReference type="SUPFAM" id="SSF56935">
    <property type="entry name" value="Porins"/>
    <property type="match status" value="1"/>
</dbReference>
<evidence type="ECO:0000256" key="6">
    <source>
        <dbReference type="ARBA" id="ARBA00023237"/>
    </source>
</evidence>
<dbReference type="InterPro" id="IPR008969">
    <property type="entry name" value="CarboxyPept-like_regulatory"/>
</dbReference>
<dbReference type="Gene3D" id="2.60.40.1120">
    <property type="entry name" value="Carboxypeptidase-like, regulatory domain"/>
    <property type="match status" value="1"/>
</dbReference>
<organism evidence="9 10">
    <name type="scientific">Chitinophaga horti</name>
    <dbReference type="NCBI Taxonomy" id="2920382"/>
    <lineage>
        <taxon>Bacteria</taxon>
        <taxon>Pseudomonadati</taxon>
        <taxon>Bacteroidota</taxon>
        <taxon>Chitinophagia</taxon>
        <taxon>Chitinophagales</taxon>
        <taxon>Chitinophagaceae</taxon>
        <taxon>Chitinophaga</taxon>
    </lineage>
</organism>
<dbReference type="Gene3D" id="2.170.130.10">
    <property type="entry name" value="TonB-dependent receptor, plug domain"/>
    <property type="match status" value="1"/>
</dbReference>
<dbReference type="Pfam" id="PF07715">
    <property type="entry name" value="Plug"/>
    <property type="match status" value="1"/>
</dbReference>
<keyword evidence="5 7" id="KW-0472">Membrane</keyword>
<dbReference type="InterPro" id="IPR037066">
    <property type="entry name" value="Plug_dom_sf"/>
</dbReference>
<dbReference type="InterPro" id="IPR012910">
    <property type="entry name" value="Plug_dom"/>
</dbReference>
<keyword evidence="6 7" id="KW-0998">Cell outer membrane</keyword>
<evidence type="ECO:0000256" key="3">
    <source>
        <dbReference type="ARBA" id="ARBA00022452"/>
    </source>
</evidence>
<evidence type="ECO:0000256" key="4">
    <source>
        <dbReference type="ARBA" id="ARBA00022692"/>
    </source>
</evidence>
<evidence type="ECO:0000313" key="10">
    <source>
        <dbReference type="Proteomes" id="UP001162741"/>
    </source>
</evidence>
<proteinExistence type="inferred from homology"/>
<name>A0ABY6J5T2_9BACT</name>
<keyword evidence="10" id="KW-1185">Reference proteome</keyword>
<dbReference type="EMBL" id="CP107006">
    <property type="protein sequence ID" value="UYQ95044.1"/>
    <property type="molecule type" value="Genomic_DNA"/>
</dbReference>
<sequence>MKDAPLSQVLQKGLAGTSLHYAIDGNRVYITKERTIRLALPDEYFARKTADPATPKKTDEVIDYQQGAKPVQEATLENKLYAIGTPGASSDPTVNLAGYIRNTQTGEPVIGVSVYVDKPKRIGVATDQYGYYSINLPRGRHILHIQSIGMRDTRRQIQLNDHGKLNIELQEQIISLKHVTITGEKAGNVRGTQMGVEKLSIKTIKQVPTVFGEADILRVMLTLPGVKSVGEASTGFNVRGGAADQNLILFNDATIYNPSHFFGMFSAFNPEVVKSVELYKSSVPAKYGGRLSSVLDVAGREGNKKKFAGVGGIGLLTSRINLEGPLITDRSSFVFGARTTYANWMLNLLPQEYEDSKVNFYDVNLLLSHEDKKKKNTFFLTTYLSRDRFNLNSDTTYGYGNKNISFKWKHIFNSKFSGTLTTGYDFYDYNINSDALKLEAYKMKFDIGQGNLKFDFNYYLNAQHTLDFGVSSILYKLHPGSFEPVGKESLVVPDIMAPEQGLESAAYLSDRWTITDGISLDAGIRWSMFNYIGPRTINYYAPGLSRSDATLVESKAYNRGDFINNYNGPEFRVGGRFATGPASSIKASYNTSRQYIHMLSNTTAIAPTDVWKLSDPNIKPQRGEQASLGFYKNFRSNTIETSVEVYYKKLHDYLDYKSGASLVLNHKLEQDVINTKGKAYGVELMVKKLTGKLNGWISYTYSRTLLKVDDPTTTETVNQGNFYPSNYDKPHDVTMVGNYRFSHRVSASMNTTYSTGRPITLPIGKFEYAGAVRTLYSDRNAYRIPDYFRMDLSLNIEGNHKVHQKTHNSWTFGVYNLTARRNAYSVYFVSENGYVKGYKLSIFGAAIPFVNFNIRF</sequence>
<dbReference type="Pfam" id="PF13715">
    <property type="entry name" value="CarbopepD_reg_2"/>
    <property type="match status" value="1"/>
</dbReference>
<evidence type="ECO:0000256" key="2">
    <source>
        <dbReference type="ARBA" id="ARBA00022448"/>
    </source>
</evidence>
<comment type="similarity">
    <text evidence="7">Belongs to the TonB-dependent receptor family.</text>
</comment>